<keyword evidence="3" id="KW-1185">Reference proteome</keyword>
<dbReference type="InterPro" id="IPR000120">
    <property type="entry name" value="Amidase"/>
</dbReference>
<organism evidence="2 3">
    <name type="scientific">Trichoderma arundinaceum</name>
    <dbReference type="NCBI Taxonomy" id="490622"/>
    <lineage>
        <taxon>Eukaryota</taxon>
        <taxon>Fungi</taxon>
        <taxon>Dikarya</taxon>
        <taxon>Ascomycota</taxon>
        <taxon>Pezizomycotina</taxon>
        <taxon>Sordariomycetes</taxon>
        <taxon>Hypocreomycetidae</taxon>
        <taxon>Hypocreales</taxon>
        <taxon>Hypocreaceae</taxon>
        <taxon>Trichoderma</taxon>
    </lineage>
</organism>
<comment type="caution">
    <text evidence="2">The sequence shown here is derived from an EMBL/GenBank/DDBJ whole genome shotgun (WGS) entry which is preliminary data.</text>
</comment>
<sequence length="199" mass="21045">MANKSPLHLLSACRIQSLIKRDIVTVEEYARALLDHIKKRDPVIHAWAYLDCSLVLAQAKELDKIKPLDRGPLHGIAIGIKDVLLTKDMPTCYGSPIYRDEPAHGPDATVVAALRGAGALIMGKTHTTEFAAANVGGPCVNSYDTQRTPGGSSSGSAAAVADYQVPLAIGTQTGGSMVRPGAYCGIYALKNNGITKSFT</sequence>
<dbReference type="STRING" id="490622.A0A395NUE8"/>
<accession>A0A395NUE8</accession>
<dbReference type="PANTHER" id="PTHR11895:SF7">
    <property type="entry name" value="GLUTAMYL-TRNA(GLN) AMIDOTRANSFERASE SUBUNIT A, MITOCHONDRIAL"/>
    <property type="match status" value="1"/>
</dbReference>
<dbReference type="PANTHER" id="PTHR11895">
    <property type="entry name" value="TRANSAMIDASE"/>
    <property type="match status" value="1"/>
</dbReference>
<gene>
    <name evidence="2" type="ORF">TARUN_2494</name>
</gene>
<name>A0A395NUE8_TRIAR</name>
<dbReference type="GO" id="GO:0016787">
    <property type="term" value="F:hydrolase activity"/>
    <property type="evidence" value="ECO:0007669"/>
    <property type="project" value="UniProtKB-KW"/>
</dbReference>
<evidence type="ECO:0000313" key="3">
    <source>
        <dbReference type="Proteomes" id="UP000266272"/>
    </source>
</evidence>
<dbReference type="Proteomes" id="UP000266272">
    <property type="component" value="Unassembled WGS sequence"/>
</dbReference>
<dbReference type="Gene3D" id="3.90.1300.10">
    <property type="entry name" value="Amidase signature (AS) domain"/>
    <property type="match status" value="1"/>
</dbReference>
<dbReference type="EMBL" id="PXOA01000141">
    <property type="protein sequence ID" value="RFU79740.1"/>
    <property type="molecule type" value="Genomic_DNA"/>
</dbReference>
<evidence type="ECO:0000313" key="2">
    <source>
        <dbReference type="EMBL" id="RFU79740.1"/>
    </source>
</evidence>
<protein>
    <submittedName>
        <fullName evidence="2">Biuret amidohydrolase</fullName>
    </submittedName>
</protein>
<dbReference type="OrthoDB" id="6428749at2759"/>
<dbReference type="InterPro" id="IPR023631">
    <property type="entry name" value="Amidase_dom"/>
</dbReference>
<dbReference type="SUPFAM" id="SSF75304">
    <property type="entry name" value="Amidase signature (AS) enzymes"/>
    <property type="match status" value="1"/>
</dbReference>
<dbReference type="AlphaFoldDB" id="A0A395NUE8"/>
<proteinExistence type="predicted"/>
<dbReference type="Pfam" id="PF01425">
    <property type="entry name" value="Amidase"/>
    <property type="match status" value="1"/>
</dbReference>
<keyword evidence="2" id="KW-0378">Hydrolase</keyword>
<evidence type="ECO:0000259" key="1">
    <source>
        <dbReference type="Pfam" id="PF01425"/>
    </source>
</evidence>
<dbReference type="InterPro" id="IPR036928">
    <property type="entry name" value="AS_sf"/>
</dbReference>
<reference evidence="2 3" key="1">
    <citation type="journal article" date="2018" name="PLoS Pathog.">
        <title>Evolution of structural diversity of trichothecenes, a family of toxins produced by plant pathogenic and entomopathogenic fungi.</title>
        <authorList>
            <person name="Proctor R.H."/>
            <person name="McCormick S.P."/>
            <person name="Kim H.S."/>
            <person name="Cardoza R.E."/>
            <person name="Stanley A.M."/>
            <person name="Lindo L."/>
            <person name="Kelly A."/>
            <person name="Brown D.W."/>
            <person name="Lee T."/>
            <person name="Vaughan M.M."/>
            <person name="Alexander N.J."/>
            <person name="Busman M."/>
            <person name="Gutierrez S."/>
        </authorList>
    </citation>
    <scope>NUCLEOTIDE SEQUENCE [LARGE SCALE GENOMIC DNA]</scope>
    <source>
        <strain evidence="2 3">IBT 40837</strain>
    </source>
</reference>
<feature type="domain" description="Amidase" evidence="1">
    <location>
        <begin position="30"/>
        <end position="190"/>
    </location>
</feature>